<dbReference type="InterPro" id="IPR050179">
    <property type="entry name" value="Trans_hexapeptide_repeat"/>
</dbReference>
<feature type="domain" description="PglD N-terminal" evidence="4">
    <location>
        <begin position="3"/>
        <end position="81"/>
    </location>
</feature>
<evidence type="ECO:0000256" key="1">
    <source>
        <dbReference type="ARBA" id="ARBA00007274"/>
    </source>
</evidence>
<dbReference type="GO" id="GO:0016740">
    <property type="term" value="F:transferase activity"/>
    <property type="evidence" value="ECO:0007669"/>
    <property type="project" value="UniProtKB-KW"/>
</dbReference>
<dbReference type="NCBIfam" id="TIGR03570">
    <property type="entry name" value="NeuD_NnaD"/>
    <property type="match status" value="1"/>
</dbReference>
<feature type="binding site" evidence="3">
    <location>
        <begin position="10"/>
        <end position="12"/>
    </location>
    <ligand>
        <name>substrate</name>
    </ligand>
</feature>
<dbReference type="CDD" id="cd03360">
    <property type="entry name" value="LbH_AT_putative"/>
    <property type="match status" value="1"/>
</dbReference>
<feature type="active site" description="Proton acceptor" evidence="2">
    <location>
        <position position="139"/>
    </location>
</feature>
<keyword evidence="6" id="KW-1185">Reference proteome</keyword>
<feature type="site" description="Increases basicity of active site His" evidence="2">
    <location>
        <position position="140"/>
    </location>
</feature>
<organism evidence="5 6">
    <name type="scientific">Aquimarina atlantica</name>
    <dbReference type="NCBI Taxonomy" id="1317122"/>
    <lineage>
        <taxon>Bacteria</taxon>
        <taxon>Pseudomonadati</taxon>
        <taxon>Bacteroidota</taxon>
        <taxon>Flavobacteriia</taxon>
        <taxon>Flavobacteriales</taxon>
        <taxon>Flavobacteriaceae</taxon>
        <taxon>Aquimarina</taxon>
    </lineage>
</organism>
<dbReference type="InterPro" id="IPR011004">
    <property type="entry name" value="Trimer_LpxA-like_sf"/>
</dbReference>
<comment type="similarity">
    <text evidence="1">Belongs to the transferase hexapeptide repeat family.</text>
</comment>
<dbReference type="InterPro" id="IPR020019">
    <property type="entry name" value="AcTrfase_PglD-like"/>
</dbReference>
<dbReference type="OrthoDB" id="9794407at2"/>
<dbReference type="eggNOG" id="COG0110">
    <property type="taxonomic scope" value="Bacteria"/>
</dbReference>
<dbReference type="PANTHER" id="PTHR43300:SF7">
    <property type="entry name" value="UDP-N-ACETYLBACILLOSAMINE N-ACETYLTRANSFERASE"/>
    <property type="match status" value="1"/>
</dbReference>
<dbReference type="Pfam" id="PF17836">
    <property type="entry name" value="PglD_N"/>
    <property type="match status" value="1"/>
</dbReference>
<evidence type="ECO:0000313" key="5">
    <source>
        <dbReference type="EMBL" id="EZH75331.1"/>
    </source>
</evidence>
<name>A0A023BZ43_9FLAO</name>
<dbReference type="Gene3D" id="3.40.50.20">
    <property type="match status" value="1"/>
</dbReference>
<dbReference type="PANTHER" id="PTHR43300">
    <property type="entry name" value="ACETYLTRANSFERASE"/>
    <property type="match status" value="1"/>
</dbReference>
<comment type="caution">
    <text evidence="5">The sequence shown here is derived from an EMBL/GenBank/DDBJ whole genome shotgun (WGS) entry which is preliminary data.</text>
</comment>
<proteinExistence type="inferred from homology"/>
<evidence type="ECO:0000256" key="2">
    <source>
        <dbReference type="PIRSR" id="PIRSR620019-1"/>
    </source>
</evidence>
<evidence type="ECO:0000313" key="6">
    <source>
        <dbReference type="Proteomes" id="UP000023541"/>
    </source>
</evidence>
<dbReference type="RefSeq" id="WP_034237724.1">
    <property type="nucleotide sequence ID" value="NZ_AQRA01000001.1"/>
</dbReference>
<dbReference type="STRING" id="1317122.ATO12_00715"/>
<evidence type="ECO:0000256" key="3">
    <source>
        <dbReference type="PIRSR" id="PIRSR620019-2"/>
    </source>
</evidence>
<keyword evidence="5" id="KW-0808">Transferase</keyword>
<sequence length="222" mass="23734">MDKVLIIGASGHAKVIIETIELNANYQIHGLIDTFKPKGEKLLGYEILGTEDYIQNLVEKGINKGIIAIGDNWTRFLMQERIKKISPDFEFVTVIHPSAIISPSAIIGKGSIILASVTINAHARIGDFCIMNTDANFDHDSDIQDFSSLAPGVTVGGNVSIGTCTAISLGANIIQGITIGKHSIIGAGSLLLNDVGDFKLVYGVPGKEIRTVVKGENYLSKS</sequence>
<gene>
    <name evidence="5" type="ORF">ATO12_00715</name>
</gene>
<evidence type="ECO:0000259" key="4">
    <source>
        <dbReference type="Pfam" id="PF17836"/>
    </source>
</evidence>
<dbReference type="Proteomes" id="UP000023541">
    <property type="component" value="Unassembled WGS sequence"/>
</dbReference>
<feature type="binding site" evidence="3">
    <location>
        <position position="70"/>
    </location>
    <ligand>
        <name>substrate</name>
    </ligand>
</feature>
<dbReference type="InterPro" id="IPR041561">
    <property type="entry name" value="PglD_N"/>
</dbReference>
<dbReference type="EMBL" id="AQRA01000001">
    <property type="protein sequence ID" value="EZH75331.1"/>
    <property type="molecule type" value="Genomic_DNA"/>
</dbReference>
<dbReference type="Gene3D" id="2.160.10.10">
    <property type="entry name" value="Hexapeptide repeat proteins"/>
    <property type="match status" value="1"/>
</dbReference>
<protein>
    <submittedName>
        <fullName evidence="5">Transferase</fullName>
    </submittedName>
</protein>
<dbReference type="AlphaFoldDB" id="A0A023BZ43"/>
<dbReference type="SUPFAM" id="SSF51161">
    <property type="entry name" value="Trimeric LpxA-like enzymes"/>
    <property type="match status" value="1"/>
</dbReference>
<accession>A0A023BZ43</accession>
<reference evidence="5 6" key="1">
    <citation type="submission" date="2014-04" db="EMBL/GenBank/DDBJ databases">
        <title>Aquimarina sp. 22II-S11-z7 Genome Sequencing.</title>
        <authorList>
            <person name="Lai Q."/>
        </authorList>
    </citation>
    <scope>NUCLEOTIDE SEQUENCE [LARGE SCALE GENOMIC DNA]</scope>
    <source>
        <strain evidence="5 6">22II-S11-z7</strain>
    </source>
</reference>